<evidence type="ECO:0000313" key="1">
    <source>
        <dbReference type="Ensembl" id="ENSAPLP00020006659.1"/>
    </source>
</evidence>
<evidence type="ECO:0000313" key="2">
    <source>
        <dbReference type="Proteomes" id="UP000694400"/>
    </source>
</evidence>
<dbReference type="Ensembl" id="ENSAPLT00020007156.1">
    <property type="protein sequence ID" value="ENSAPLP00020006659.1"/>
    <property type="gene ID" value="ENSAPLG00020004853.1"/>
</dbReference>
<dbReference type="Proteomes" id="UP000694400">
    <property type="component" value="Chromosome 1"/>
</dbReference>
<organism evidence="1 2">
    <name type="scientific">Anas platyrhynchos</name>
    <name type="common">Mallard</name>
    <name type="synonym">Anas boschas</name>
    <dbReference type="NCBI Taxonomy" id="8839"/>
    <lineage>
        <taxon>Eukaryota</taxon>
        <taxon>Metazoa</taxon>
        <taxon>Chordata</taxon>
        <taxon>Craniata</taxon>
        <taxon>Vertebrata</taxon>
        <taxon>Euteleostomi</taxon>
        <taxon>Archelosauria</taxon>
        <taxon>Archosauria</taxon>
        <taxon>Dinosauria</taxon>
        <taxon>Saurischia</taxon>
        <taxon>Theropoda</taxon>
        <taxon>Coelurosauria</taxon>
        <taxon>Aves</taxon>
        <taxon>Neognathae</taxon>
        <taxon>Galloanserae</taxon>
        <taxon>Anseriformes</taxon>
        <taxon>Anatidae</taxon>
        <taxon>Anatinae</taxon>
        <taxon>Anas</taxon>
    </lineage>
</organism>
<proteinExistence type="predicted"/>
<sequence>MQLFGSSFAHHSKVDQVVGHQGWGKAGLEASLDVEYIMSTGANISTWVFSNAGDDGAGCRRVPGGNHTFRPSFPASR</sequence>
<protein>
    <submittedName>
        <fullName evidence="1">Uncharacterized protein</fullName>
    </submittedName>
</protein>
<reference evidence="1" key="2">
    <citation type="submission" date="2025-08" db="UniProtKB">
        <authorList>
            <consortium name="Ensembl"/>
        </authorList>
    </citation>
    <scope>IDENTIFICATION</scope>
</reference>
<name>A0A8B9R212_ANAPL</name>
<reference evidence="1" key="3">
    <citation type="submission" date="2025-09" db="UniProtKB">
        <authorList>
            <consortium name="Ensembl"/>
        </authorList>
    </citation>
    <scope>IDENTIFICATION</scope>
</reference>
<accession>A0A8B9R212</accession>
<dbReference type="AlphaFoldDB" id="A0A8B9R212"/>
<reference evidence="1" key="1">
    <citation type="submission" date="2019-08" db="EMBL/GenBank/DDBJ databases">
        <title>Three high-quality genomes provides insights into domestication of ducks.</title>
        <authorList>
            <person name="Hou Z.C."/>
            <person name="Zhu F."/>
            <person name="Yin Z.T."/>
            <person name="Zhang F."/>
        </authorList>
    </citation>
    <scope>NUCLEOTIDE SEQUENCE [LARGE SCALE GENOMIC DNA]</scope>
</reference>